<sequence length="246" mass="26701">MTENHPFEIVQDVELAAAPERIWKAVTDDTAAWMFPTDQWPAVRTVDERPAHLVTRMEGPDGWFNQLEHVITEGPDGAHLHYVHSGVLTDNWEQQYDGAAKHTAFYLHTLGEYLTHFDGRAVVFVDVQGPDGATAPDAFEAFLASFGLSGVIPGEKKDLDVPGLGPVEATVDYANEYFLGLRTAAAMVRVFGRNLLGDRVGLTVHDFSLGSGDPVGGGTTADDAARSALADHHAAAWGAYLRKLYA</sequence>
<evidence type="ECO:0000313" key="1">
    <source>
        <dbReference type="EMBL" id="XDP46013.1"/>
    </source>
</evidence>
<dbReference type="SUPFAM" id="SSF55961">
    <property type="entry name" value="Bet v1-like"/>
    <property type="match status" value="1"/>
</dbReference>
<gene>
    <name evidence="1" type="ORF">AB5L97_03035</name>
</gene>
<dbReference type="AlphaFoldDB" id="A0AB39L4B6"/>
<dbReference type="EMBL" id="CP163302">
    <property type="protein sequence ID" value="XDP46013.1"/>
    <property type="molecule type" value="Genomic_DNA"/>
</dbReference>
<name>A0AB39L4B6_9MICC</name>
<dbReference type="KEGG" id="spue:AB5L97_03035"/>
<reference evidence="1" key="1">
    <citation type="submission" date="2024-07" db="EMBL/GenBank/DDBJ databases">
        <authorList>
            <person name="fu j."/>
        </authorList>
    </citation>
    <scope>NUCLEOTIDE SEQUENCE</scope>
    <source>
        <strain evidence="1">P10A9</strain>
    </source>
</reference>
<organism evidence="1">
    <name type="scientific">Sinomonas puerhi</name>
    <dbReference type="NCBI Taxonomy" id="3238584"/>
    <lineage>
        <taxon>Bacteria</taxon>
        <taxon>Bacillati</taxon>
        <taxon>Actinomycetota</taxon>
        <taxon>Actinomycetes</taxon>
        <taxon>Micrococcales</taxon>
        <taxon>Micrococcaceae</taxon>
        <taxon>Sinomonas</taxon>
    </lineage>
</organism>
<dbReference type="RefSeq" id="WP_369046406.1">
    <property type="nucleotide sequence ID" value="NZ_CP163302.1"/>
</dbReference>
<accession>A0AB39L4B6</accession>
<proteinExistence type="predicted"/>
<protein>
    <submittedName>
        <fullName evidence="1">SRPBCC domain-containing protein</fullName>
    </submittedName>
</protein>